<evidence type="ECO:0000256" key="5">
    <source>
        <dbReference type="ARBA" id="ARBA00023163"/>
    </source>
</evidence>
<evidence type="ECO:0000256" key="7">
    <source>
        <dbReference type="SAM" id="MobiDB-lite"/>
    </source>
</evidence>
<evidence type="ECO:0000256" key="4">
    <source>
        <dbReference type="ARBA" id="ARBA00023125"/>
    </source>
</evidence>
<feature type="domain" description="TFIIF beta subunit HTH" evidence="8">
    <location>
        <begin position="239"/>
        <end position="303"/>
    </location>
</feature>
<evidence type="ECO:0000256" key="1">
    <source>
        <dbReference type="ARBA" id="ARBA00004123"/>
    </source>
</evidence>
<name>A0ABR3PY92_9TREE</name>
<organism evidence="10 11">
    <name type="scientific">Vanrija albida</name>
    <dbReference type="NCBI Taxonomy" id="181172"/>
    <lineage>
        <taxon>Eukaryota</taxon>
        <taxon>Fungi</taxon>
        <taxon>Dikarya</taxon>
        <taxon>Basidiomycota</taxon>
        <taxon>Agaricomycotina</taxon>
        <taxon>Tremellomycetes</taxon>
        <taxon>Trichosporonales</taxon>
        <taxon>Trichosporonaceae</taxon>
        <taxon>Vanrija</taxon>
    </lineage>
</organism>
<protein>
    <recommendedName>
        <fullName evidence="12">Transcription initiation factor IIF subunit beta</fullName>
    </recommendedName>
</protein>
<dbReference type="Proteomes" id="UP001565368">
    <property type="component" value="Unassembled WGS sequence"/>
</dbReference>
<comment type="subcellular location">
    <subcellularLocation>
        <location evidence="1">Nucleus</location>
    </subcellularLocation>
</comment>
<feature type="region of interest" description="Disordered" evidence="7">
    <location>
        <begin position="84"/>
        <end position="108"/>
    </location>
</feature>
<feature type="compositionally biased region" description="Acidic residues" evidence="7">
    <location>
        <begin position="317"/>
        <end position="334"/>
    </location>
</feature>
<sequence>MSQSEDVKPLLTVDGHDVFNLPVVEEEELEVSDTLAESKVWAIKVPRFLVERWERVNQGGVLLGTLFVDNSKVPPYITLKLPVEDEEEDKKAEKPAGRPPKRAGLDTNGIPDEYEVILNSEHPKNTYIFTEKKRTWVAQGGGESSSTKRKREKAHPRLLGSLNHEGSVRPIKSAKYLKILEQRRLENEASKRPIVQLNDTKMSQAKLNQLASGFANATSTLGKGMIEQPQRVAPGERFARLERHELTDRLFALFSDKPYWSLKALKATLQQPDAWLREVLQSVAELIKEGQYANMWELKDTWKDVGKSEPGVKGEGGEEEDEDDDEDDFEEVEV</sequence>
<evidence type="ECO:0000259" key="8">
    <source>
        <dbReference type="Pfam" id="PF02270"/>
    </source>
</evidence>
<keyword evidence="3" id="KW-0805">Transcription regulation</keyword>
<dbReference type="RefSeq" id="XP_069207326.1">
    <property type="nucleotide sequence ID" value="XM_069355255.1"/>
</dbReference>
<reference evidence="10 11" key="1">
    <citation type="submission" date="2023-08" db="EMBL/GenBank/DDBJ databases">
        <title>Annotated Genome Sequence of Vanrija albida AlHP1.</title>
        <authorList>
            <person name="Herzog R."/>
        </authorList>
    </citation>
    <scope>NUCLEOTIDE SEQUENCE [LARGE SCALE GENOMIC DNA]</scope>
    <source>
        <strain evidence="10 11">AlHP1</strain>
    </source>
</reference>
<evidence type="ECO:0000256" key="3">
    <source>
        <dbReference type="ARBA" id="ARBA00023015"/>
    </source>
</evidence>
<feature type="domain" description="TFIIF beta subunit N-terminal" evidence="9">
    <location>
        <begin position="38"/>
        <end position="171"/>
    </location>
</feature>
<evidence type="ECO:0000313" key="11">
    <source>
        <dbReference type="Proteomes" id="UP001565368"/>
    </source>
</evidence>
<dbReference type="InterPro" id="IPR036388">
    <property type="entry name" value="WH-like_DNA-bd_sf"/>
</dbReference>
<proteinExistence type="inferred from homology"/>
<dbReference type="GeneID" id="95987847"/>
<evidence type="ECO:0000313" key="10">
    <source>
        <dbReference type="EMBL" id="KAL1407382.1"/>
    </source>
</evidence>
<evidence type="ECO:0000256" key="2">
    <source>
        <dbReference type="ARBA" id="ARBA00009543"/>
    </source>
</evidence>
<feature type="compositionally biased region" description="Basic and acidic residues" evidence="7">
    <location>
        <begin position="304"/>
        <end position="316"/>
    </location>
</feature>
<evidence type="ECO:0008006" key="12">
    <source>
        <dbReference type="Google" id="ProtNLM"/>
    </source>
</evidence>
<dbReference type="InterPro" id="IPR040504">
    <property type="entry name" value="TFIIF_beta_N"/>
</dbReference>
<dbReference type="Gene3D" id="1.10.10.10">
    <property type="entry name" value="Winged helix-like DNA-binding domain superfamily/Winged helix DNA-binding domain"/>
    <property type="match status" value="1"/>
</dbReference>
<gene>
    <name evidence="10" type="ORF">Q8F55_006804</name>
</gene>
<dbReference type="InterPro" id="IPR040450">
    <property type="entry name" value="TFIIF_beta_HTH"/>
</dbReference>
<dbReference type="InterPro" id="IPR036390">
    <property type="entry name" value="WH_DNA-bd_sf"/>
</dbReference>
<comment type="caution">
    <text evidence="10">The sequence shown here is derived from an EMBL/GenBank/DDBJ whole genome shotgun (WGS) entry which is preliminary data.</text>
</comment>
<dbReference type="Pfam" id="PF02270">
    <property type="entry name" value="TFIIF_beta"/>
    <property type="match status" value="1"/>
</dbReference>
<keyword evidence="5" id="KW-0804">Transcription</keyword>
<accession>A0ABR3PY92</accession>
<dbReference type="Pfam" id="PF17683">
    <property type="entry name" value="TFIIF_beta_N"/>
    <property type="match status" value="1"/>
</dbReference>
<comment type="similarity">
    <text evidence="2">Belongs to the TFIIF beta subunit family.</text>
</comment>
<dbReference type="PANTHER" id="PTHR10445:SF0">
    <property type="entry name" value="GENERAL TRANSCRIPTION FACTOR IIF SUBUNIT 2"/>
    <property type="match status" value="1"/>
</dbReference>
<feature type="region of interest" description="Disordered" evidence="7">
    <location>
        <begin position="304"/>
        <end position="334"/>
    </location>
</feature>
<dbReference type="EMBL" id="JBBXJM010000005">
    <property type="protein sequence ID" value="KAL1407382.1"/>
    <property type="molecule type" value="Genomic_DNA"/>
</dbReference>
<keyword evidence="6" id="KW-0539">Nucleus</keyword>
<keyword evidence="11" id="KW-1185">Reference proteome</keyword>
<dbReference type="SUPFAM" id="SSF50916">
    <property type="entry name" value="Rap30/74 interaction domains"/>
    <property type="match status" value="1"/>
</dbReference>
<dbReference type="PANTHER" id="PTHR10445">
    <property type="entry name" value="GENERAL TRANSCRIPTION FACTOR IIF SUBUNIT 2"/>
    <property type="match status" value="1"/>
</dbReference>
<dbReference type="InterPro" id="IPR011039">
    <property type="entry name" value="TFIIF_interaction"/>
</dbReference>
<evidence type="ECO:0000259" key="9">
    <source>
        <dbReference type="Pfam" id="PF17683"/>
    </source>
</evidence>
<dbReference type="SUPFAM" id="SSF46785">
    <property type="entry name" value="Winged helix' DNA-binding domain"/>
    <property type="match status" value="1"/>
</dbReference>
<dbReference type="CDD" id="cd07980">
    <property type="entry name" value="TFIIF_beta"/>
    <property type="match status" value="1"/>
</dbReference>
<dbReference type="InterPro" id="IPR003196">
    <property type="entry name" value="TFIIF_beta"/>
</dbReference>
<keyword evidence="4" id="KW-0238">DNA-binding</keyword>
<evidence type="ECO:0000256" key="6">
    <source>
        <dbReference type="ARBA" id="ARBA00023242"/>
    </source>
</evidence>